<accession>A0ACC1IA89</accession>
<proteinExistence type="predicted"/>
<dbReference type="EMBL" id="JANBPG010001713">
    <property type="protein sequence ID" value="KAJ1888624.1"/>
    <property type="molecule type" value="Genomic_DNA"/>
</dbReference>
<dbReference type="Proteomes" id="UP001150581">
    <property type="component" value="Unassembled WGS sequence"/>
</dbReference>
<name>A0ACC1IA89_9FUNG</name>
<evidence type="ECO:0000313" key="2">
    <source>
        <dbReference type="Proteomes" id="UP001150581"/>
    </source>
</evidence>
<organism evidence="1 2">
    <name type="scientific">Kickxella alabastrina</name>
    <dbReference type="NCBI Taxonomy" id="61397"/>
    <lineage>
        <taxon>Eukaryota</taxon>
        <taxon>Fungi</taxon>
        <taxon>Fungi incertae sedis</taxon>
        <taxon>Zoopagomycota</taxon>
        <taxon>Kickxellomycotina</taxon>
        <taxon>Kickxellomycetes</taxon>
        <taxon>Kickxellales</taxon>
        <taxon>Kickxellaceae</taxon>
        <taxon>Kickxella</taxon>
    </lineage>
</organism>
<comment type="caution">
    <text evidence="1">The sequence shown here is derived from an EMBL/GenBank/DDBJ whole genome shotgun (WGS) entry which is preliminary data.</text>
</comment>
<sequence>MSKDRARAEHWARSSADRTATTRADSALRDNRLTASSTQSTRFQDGASNICSQTIRTRPGTWLRRIAVIGLLVAAAVSPALAAESSGSSVSTTVAAATGPISTATPLRSASESELDEESELDSDGDSSNEAESAEESDTSGLDTGDNEDDGGGIGIVGGFSGVSSFSPDVNSPTLSLNNSLTSVVALFTDSASLLGSYTATGKVTAGCSFYNKDGSISQSFFGGTLSSLDSKYVGYVAGLDSNGLVDTMNGGVDGPVNALYCDQGTQQVFVGGSFTSTVEGMTSSIVTMRSSSTGGIA</sequence>
<reference evidence="1" key="1">
    <citation type="submission" date="2022-07" db="EMBL/GenBank/DDBJ databases">
        <title>Phylogenomic reconstructions and comparative analyses of Kickxellomycotina fungi.</title>
        <authorList>
            <person name="Reynolds N.K."/>
            <person name="Stajich J.E."/>
            <person name="Barry K."/>
            <person name="Grigoriev I.V."/>
            <person name="Crous P."/>
            <person name="Smith M.E."/>
        </authorList>
    </citation>
    <scope>NUCLEOTIDE SEQUENCE</scope>
    <source>
        <strain evidence="1">Benny 63K</strain>
    </source>
</reference>
<evidence type="ECO:0000313" key="1">
    <source>
        <dbReference type="EMBL" id="KAJ1888624.1"/>
    </source>
</evidence>
<keyword evidence="2" id="KW-1185">Reference proteome</keyword>
<gene>
    <name evidence="1" type="ORF">LPJ66_008475</name>
</gene>
<feature type="non-terminal residue" evidence="1">
    <location>
        <position position="298"/>
    </location>
</feature>
<protein>
    <submittedName>
        <fullName evidence="1">Uncharacterized protein</fullName>
    </submittedName>
</protein>